<dbReference type="AlphaFoldDB" id="A0AAE9YR64"/>
<reference evidence="2 3" key="1">
    <citation type="journal article" date="2015" name="Genome Announc.">
        <title>Draft Genome Sequences of Marine Isolates of Thalassomonas viridans and Thalassomonas actiniarum.</title>
        <authorList>
            <person name="Olonade I."/>
            <person name="van Zyl L.J."/>
            <person name="Trindade M."/>
        </authorList>
    </citation>
    <scope>NUCLEOTIDE SEQUENCE [LARGE SCALE GENOMIC DNA]</scope>
    <source>
        <strain evidence="2 3">A5K-106</strain>
    </source>
</reference>
<evidence type="ECO:0000313" key="3">
    <source>
        <dbReference type="Proteomes" id="UP000032568"/>
    </source>
</evidence>
<evidence type="ECO:0008006" key="4">
    <source>
        <dbReference type="Google" id="ProtNLM"/>
    </source>
</evidence>
<protein>
    <recommendedName>
        <fullName evidence="4">Cache domain-containing protein</fullName>
    </recommendedName>
</protein>
<feature type="chain" id="PRO_5042249974" description="Cache domain-containing protein" evidence="1">
    <location>
        <begin position="20"/>
        <end position="197"/>
    </location>
</feature>
<dbReference type="KEGG" id="tact:SG35_026770"/>
<evidence type="ECO:0000313" key="2">
    <source>
        <dbReference type="EMBL" id="WDD98789.1"/>
    </source>
</evidence>
<gene>
    <name evidence="2" type="ORF">SG35_026770</name>
</gene>
<dbReference type="CDD" id="cd18773">
    <property type="entry name" value="PDC1_HK_sensor"/>
    <property type="match status" value="1"/>
</dbReference>
<sequence>MKIILIFTVVVLWGASGNAAESPRQTEHEYKKIITDLHYDTLHKLAYLPLVIEALKESNKHCRNIVDIMKLDASWQANRKLQQKILQNPIAKQVEQMTNSTNNRIVEVLIMDKSGTLVGAFPKTTDYWQGDEAKFQQPIVLRGEFVGPTKWDPSTQTYSFIFSFLIRENSEIIGVLAAGLDVSREYLDNTVPAHEYN</sequence>
<feature type="signal peptide" evidence="1">
    <location>
        <begin position="1"/>
        <end position="19"/>
    </location>
</feature>
<reference evidence="2 3" key="2">
    <citation type="journal article" date="2022" name="Mar. Drugs">
        <title>Bioassay-Guided Fractionation Leads to the Detection of Cholic Acid Generated by the Rare Thalassomonas sp.</title>
        <authorList>
            <person name="Pheiffer F."/>
            <person name="Schneider Y.K."/>
            <person name="Hansen E.H."/>
            <person name="Andersen J.H."/>
            <person name="Isaksson J."/>
            <person name="Busche T."/>
            <person name="R C."/>
            <person name="Kalinowski J."/>
            <person name="Zyl L.V."/>
            <person name="Trindade M."/>
        </authorList>
    </citation>
    <scope>NUCLEOTIDE SEQUENCE [LARGE SCALE GENOMIC DNA]</scope>
    <source>
        <strain evidence="2 3">A5K-106</strain>
    </source>
</reference>
<name>A0AAE9YR64_9GAMM</name>
<keyword evidence="1" id="KW-0732">Signal</keyword>
<evidence type="ECO:0000256" key="1">
    <source>
        <dbReference type="SAM" id="SignalP"/>
    </source>
</evidence>
<organism evidence="2 3">
    <name type="scientific">Thalassomonas actiniarum</name>
    <dbReference type="NCBI Taxonomy" id="485447"/>
    <lineage>
        <taxon>Bacteria</taxon>
        <taxon>Pseudomonadati</taxon>
        <taxon>Pseudomonadota</taxon>
        <taxon>Gammaproteobacteria</taxon>
        <taxon>Alteromonadales</taxon>
        <taxon>Colwelliaceae</taxon>
        <taxon>Thalassomonas</taxon>
    </lineage>
</organism>
<accession>A0AAE9YR64</accession>
<proteinExistence type="predicted"/>
<dbReference type="RefSeq" id="WP_044834188.1">
    <property type="nucleotide sequence ID" value="NZ_CP059735.1"/>
</dbReference>
<dbReference type="EMBL" id="CP059735">
    <property type="protein sequence ID" value="WDD98789.1"/>
    <property type="molecule type" value="Genomic_DNA"/>
</dbReference>
<dbReference type="Proteomes" id="UP000032568">
    <property type="component" value="Chromosome"/>
</dbReference>
<keyword evidence="3" id="KW-1185">Reference proteome</keyword>